<evidence type="ECO:0000313" key="2">
    <source>
        <dbReference type="EMBL" id="KAL2071793.1"/>
    </source>
</evidence>
<keyword evidence="3" id="KW-1185">Reference proteome</keyword>
<feature type="region of interest" description="Disordered" evidence="1">
    <location>
        <begin position="205"/>
        <end position="232"/>
    </location>
</feature>
<gene>
    <name evidence="2" type="ORF">VTL71DRAFT_13028</name>
</gene>
<name>A0ABR4CP51_9HELO</name>
<comment type="caution">
    <text evidence="2">The sequence shown here is derived from an EMBL/GenBank/DDBJ whole genome shotgun (WGS) entry which is preliminary data.</text>
</comment>
<dbReference type="Proteomes" id="UP001595075">
    <property type="component" value="Unassembled WGS sequence"/>
</dbReference>
<proteinExistence type="predicted"/>
<protein>
    <recommendedName>
        <fullName evidence="4">Fungal N-terminal domain-containing protein</fullName>
    </recommendedName>
</protein>
<evidence type="ECO:0008006" key="4">
    <source>
        <dbReference type="Google" id="ProtNLM"/>
    </source>
</evidence>
<reference evidence="2 3" key="1">
    <citation type="journal article" date="2024" name="Commun. Biol.">
        <title>Comparative genomic analysis of thermophilic fungi reveals convergent evolutionary adaptations and gene losses.</title>
        <authorList>
            <person name="Steindorff A.S."/>
            <person name="Aguilar-Pontes M.V."/>
            <person name="Robinson A.J."/>
            <person name="Andreopoulos B."/>
            <person name="LaButti K."/>
            <person name="Kuo A."/>
            <person name="Mondo S."/>
            <person name="Riley R."/>
            <person name="Otillar R."/>
            <person name="Haridas S."/>
            <person name="Lipzen A."/>
            <person name="Grimwood J."/>
            <person name="Schmutz J."/>
            <person name="Clum A."/>
            <person name="Reid I.D."/>
            <person name="Moisan M.C."/>
            <person name="Butler G."/>
            <person name="Nguyen T.T.M."/>
            <person name="Dewar K."/>
            <person name="Conant G."/>
            <person name="Drula E."/>
            <person name="Henrissat B."/>
            <person name="Hansel C."/>
            <person name="Singer S."/>
            <person name="Hutchinson M.I."/>
            <person name="de Vries R.P."/>
            <person name="Natvig D.O."/>
            <person name="Powell A.J."/>
            <person name="Tsang A."/>
            <person name="Grigoriev I.V."/>
        </authorList>
    </citation>
    <scope>NUCLEOTIDE SEQUENCE [LARGE SCALE GENOMIC DNA]</scope>
    <source>
        <strain evidence="2 3">CBS 494.80</strain>
    </source>
</reference>
<dbReference type="EMBL" id="JAZHXI010000005">
    <property type="protein sequence ID" value="KAL2071793.1"/>
    <property type="molecule type" value="Genomic_DNA"/>
</dbReference>
<sequence length="858" mass="97172">MAEAIGLAASVAGLIAFTGQIAKTGLFIKGFLSDVKNAPDDIRSLAIEFELLSSAAAKTESMLVKCQRSGIDLDLKDESKVMARYADSIKQLGGRIEKDVVKFGAGGGKWWDRLGSATRKKELAEFLVGMERSKTLMMDVEMRLLINLQHQQNETLAHMPGSVLKVQEGVSSIGPALQNLLQVRASELSALELILDSAIQRGLQRHHREAGNPGITAPSTERNKFGQEKRTDLPIKNCQESPSYAVALVRRDKIVYRSMFRTPLFDIEIETREVQRRPRSDQDSSQTALSKFEPTMSQRFTKYHVRIKIPFWKGGMTYQSGNSGMVYAGNLCKSLRLYNTVPEDAPILQACERLDLAEVQRLFDNSLASPLDCDEHARPLFEIVNYQLLYSTQIDVEKGFELLKFLFCCLGGQVNASDSFHNMMMVAHYSPIPTDLIGQPWLGDLCRLLLRHCSEDPFTGTSEYMNIDISKSAIYSVLCGQQQWLFDNTVTIEFPGFENYFFETDLGILTDPEGCKLQAALSAGLDYAPLLTRNLRSYPAVVDHEGQIHTLLYLAFMGEEDTFRVCVLNRLVILLQHGMDPRRVCQTFLFIGAKYKMPSEQVSCTAFAGLLDLSDLWKSALAKARLDDYEVQDIFNEDQYAGVPELLDGVVEYTSRYEQQKQFIEELRRGIFPEDIDVFHKTLLKACLALEVELGVDCDDLHDLMDEVFSVSRQYTMPGKWNDGEAIDLIPGRDYKLPGKLFGDKKEIKDWECIREIWEIELGGCIPEGCEETEWERRKRIRLEAAKAERKKETVSDYVCTEDEIADEFYDNVTSYENAKSTSNFRSLIEIEADNAIELDFDEDDSELYHDANETQED</sequence>
<accession>A0ABR4CP51</accession>
<evidence type="ECO:0000313" key="3">
    <source>
        <dbReference type="Proteomes" id="UP001595075"/>
    </source>
</evidence>
<organism evidence="2 3">
    <name type="scientific">Oculimacula yallundae</name>
    <dbReference type="NCBI Taxonomy" id="86028"/>
    <lineage>
        <taxon>Eukaryota</taxon>
        <taxon>Fungi</taxon>
        <taxon>Dikarya</taxon>
        <taxon>Ascomycota</taxon>
        <taxon>Pezizomycotina</taxon>
        <taxon>Leotiomycetes</taxon>
        <taxon>Helotiales</taxon>
        <taxon>Ploettnerulaceae</taxon>
        <taxon>Oculimacula</taxon>
    </lineage>
</organism>
<evidence type="ECO:0000256" key="1">
    <source>
        <dbReference type="SAM" id="MobiDB-lite"/>
    </source>
</evidence>
<feature type="compositionally biased region" description="Basic and acidic residues" evidence="1">
    <location>
        <begin position="221"/>
        <end position="232"/>
    </location>
</feature>